<dbReference type="Pfam" id="PF04734">
    <property type="entry name" value="Ceramidase_alk"/>
    <property type="match status" value="1"/>
</dbReference>
<comment type="caution">
    <text evidence="7">The sequence shown here is derived from an EMBL/GenBank/DDBJ whole genome shotgun (WGS) entry which is preliminary data.</text>
</comment>
<feature type="domain" description="Neutral/alkaline non-lysosomal ceramidase C-terminal" evidence="6">
    <location>
        <begin position="618"/>
        <end position="784"/>
    </location>
</feature>
<sequence>MSRPAPAPCFVVIALTLSLGACGDSAPPGGLGSARSVADVERAACTLSSPYLQVGAGIDAPGRRLAVEPGNVGRAGGACADNRAFRFGSGLYDITGPVANTSGMGWEDPTQVFRGLYTRQYARAFAIASPCNGKRVLFVSTDTGQMFGAVRLGVLDQIAADPALAPHYGPDNLMLSATHTHQGPAGYSHYEAFNFLHFGFDPLVLDTIVDGIVGAIRLAHANLEAHPQTAPIELAIGELLNTNINRSRIAFEQNPEAERLEFTDTRGEIVDTNKRFVQLNLVRENGSGVGVINWFGVHPTILGPELDLVGADHKGEASLGFERIMRTDYDAEPGADNFVAAFAQTDEGDASPNLFILERPHPDPTRGGGADPYESSSIAAAKQLAKSLELYTQGGTPLRGPVDYRLMHVQMDAIEVTDPAVLASLAHPPELDAAIKRTCLGVLGPSFAAGAEDGPGFTVEGLNCGDDPALLDAAQADIVDALGGHIPGELLSQAVFCNIDALPLLDLSCHAEKPILIPVGPPASVEPNIVPFQILRIGNLAILGVPWEVTTMAARRLQKTLFEVLAPVGIDTIVVAGLVNEFAHYLTTREEYAVQQYEGASTLYGPWTLAAVQQESRRLAQTLAAGTPAPEGPAYVDRVPLLRRPPYVPSDLPGATADFGDVITDVPATAAPGEVVRFEIQGGHPRNDLKLQSSYVYAERLVGADEWQVVAQDRDPELRFVWKPLIPSPLPIDTAPIGPSTVEAVWTIPRNTEPGTYRLRIQGRAQTLPLPAQDYEGISSPFVVTGAADRCHI</sequence>
<gene>
    <name evidence="7" type="ORF">ABSH63_07000</name>
</gene>
<dbReference type="EMBL" id="JBEPIJ010000006">
    <property type="protein sequence ID" value="MES0873748.1"/>
    <property type="molecule type" value="Genomic_DNA"/>
</dbReference>
<feature type="chain" id="PRO_5046671287" description="Neutral ceramidase" evidence="4">
    <location>
        <begin position="24"/>
        <end position="793"/>
    </location>
</feature>
<feature type="domain" description="Neutral/alkaline non-lysosomal ceramidase N-terminal" evidence="5">
    <location>
        <begin position="85"/>
        <end position="614"/>
    </location>
</feature>
<dbReference type="RefSeq" id="WP_352888581.1">
    <property type="nucleotide sequence ID" value="NZ_JBEPIJ010000006.1"/>
</dbReference>
<keyword evidence="3" id="KW-0746">Sphingolipid metabolism</keyword>
<keyword evidence="2 3" id="KW-0378">Hydrolase</keyword>
<evidence type="ECO:0000256" key="1">
    <source>
        <dbReference type="ARBA" id="ARBA00009835"/>
    </source>
</evidence>
<evidence type="ECO:0000256" key="4">
    <source>
        <dbReference type="SAM" id="SignalP"/>
    </source>
</evidence>
<dbReference type="Proteomes" id="UP001465331">
    <property type="component" value="Unassembled WGS sequence"/>
</dbReference>
<evidence type="ECO:0000256" key="3">
    <source>
        <dbReference type="RuleBase" id="RU366019"/>
    </source>
</evidence>
<keyword evidence="3" id="KW-0443">Lipid metabolism</keyword>
<evidence type="ECO:0000259" key="5">
    <source>
        <dbReference type="Pfam" id="PF04734"/>
    </source>
</evidence>
<reference evidence="7 8" key="1">
    <citation type="submission" date="2024-06" db="EMBL/GenBank/DDBJ databases">
        <authorList>
            <person name="Li Z."/>
            <person name="Jiang Y."/>
        </authorList>
    </citation>
    <scope>NUCLEOTIDE SEQUENCE [LARGE SCALE GENOMIC DNA]</scope>
    <source>
        <strain evidence="7 8">HSW-8</strain>
    </source>
</reference>
<evidence type="ECO:0000313" key="7">
    <source>
        <dbReference type="EMBL" id="MES0873748.1"/>
    </source>
</evidence>
<dbReference type="InterPro" id="IPR038445">
    <property type="entry name" value="NCDase_C_sf"/>
</dbReference>
<dbReference type="Gene3D" id="2.60.40.2300">
    <property type="entry name" value="Neutral/alkaline non-lysosomal ceramidase, C-terminal domain"/>
    <property type="match status" value="1"/>
</dbReference>
<comment type="catalytic activity">
    <reaction evidence="3">
        <text>an N-acylsphing-4-enine + H2O = sphing-4-enine + a fatty acid</text>
        <dbReference type="Rhea" id="RHEA:20856"/>
        <dbReference type="ChEBI" id="CHEBI:15377"/>
        <dbReference type="ChEBI" id="CHEBI:28868"/>
        <dbReference type="ChEBI" id="CHEBI:52639"/>
        <dbReference type="ChEBI" id="CHEBI:57756"/>
        <dbReference type="EC" id="3.5.1.23"/>
    </reaction>
</comment>
<dbReference type="InterPro" id="IPR031331">
    <property type="entry name" value="NEUT/ALK_ceramidase_C"/>
</dbReference>
<keyword evidence="4" id="KW-0732">Signal</keyword>
<keyword evidence="8" id="KW-1185">Reference proteome</keyword>
<evidence type="ECO:0000259" key="6">
    <source>
        <dbReference type="Pfam" id="PF17048"/>
    </source>
</evidence>
<name>A0ABV2A919_9GAMM</name>
<dbReference type="EC" id="3.5.1.23" evidence="3"/>
<dbReference type="PROSITE" id="PS51257">
    <property type="entry name" value="PROKAR_LIPOPROTEIN"/>
    <property type="match status" value="1"/>
</dbReference>
<proteinExistence type="inferred from homology"/>
<comment type="similarity">
    <text evidence="1 3">Belongs to the neutral ceramidase family.</text>
</comment>
<feature type="signal peptide" evidence="4">
    <location>
        <begin position="1"/>
        <end position="23"/>
    </location>
</feature>
<dbReference type="InterPro" id="IPR006823">
    <property type="entry name" value="Ceramidase_alk"/>
</dbReference>
<evidence type="ECO:0000256" key="2">
    <source>
        <dbReference type="ARBA" id="ARBA00022801"/>
    </source>
</evidence>
<dbReference type="InterPro" id="IPR031329">
    <property type="entry name" value="NEUT/ALK_ceramidase_N"/>
</dbReference>
<dbReference type="Pfam" id="PF17048">
    <property type="entry name" value="Ceramidse_alk_C"/>
    <property type="match status" value="1"/>
</dbReference>
<organism evidence="7 8">
    <name type="scientific">Sinimarinibacterium thermocellulolyticum</name>
    <dbReference type="NCBI Taxonomy" id="3170016"/>
    <lineage>
        <taxon>Bacteria</taxon>
        <taxon>Pseudomonadati</taxon>
        <taxon>Pseudomonadota</taxon>
        <taxon>Gammaproteobacteria</taxon>
        <taxon>Nevskiales</taxon>
        <taxon>Nevskiaceae</taxon>
        <taxon>Sinimarinibacterium</taxon>
    </lineage>
</organism>
<dbReference type="PANTHER" id="PTHR12670">
    <property type="entry name" value="CERAMIDASE"/>
    <property type="match status" value="1"/>
</dbReference>
<dbReference type="PANTHER" id="PTHR12670:SF1">
    <property type="entry name" value="NEUTRAL CERAMIDASE"/>
    <property type="match status" value="1"/>
</dbReference>
<accession>A0ABV2A919</accession>
<protein>
    <recommendedName>
        <fullName evidence="3">Neutral ceramidase</fullName>
        <ecNumber evidence="3">3.5.1.23</ecNumber>
    </recommendedName>
</protein>
<evidence type="ECO:0000313" key="8">
    <source>
        <dbReference type="Proteomes" id="UP001465331"/>
    </source>
</evidence>